<evidence type="ECO:0000256" key="1">
    <source>
        <dbReference type="ARBA" id="ARBA00004651"/>
    </source>
</evidence>
<comment type="subcellular location">
    <subcellularLocation>
        <location evidence="1">Cell membrane</location>
        <topology evidence="1">Multi-pass membrane protein</topology>
    </subcellularLocation>
</comment>
<dbReference type="InterPro" id="IPR011701">
    <property type="entry name" value="MFS"/>
</dbReference>
<feature type="transmembrane region" description="Helical" evidence="6">
    <location>
        <begin position="116"/>
        <end position="137"/>
    </location>
</feature>
<reference evidence="9" key="1">
    <citation type="submission" date="2015-07" db="EMBL/GenBank/DDBJ databases">
        <title>Nocardia seriolae U-1 whole genome shotgun sequence.</title>
        <authorList>
            <person name="Imajoh M."/>
            <person name="Fukumoto Y."/>
            <person name="Sukeda M."/>
            <person name="Yamane J."/>
            <person name="Yamasaki K."/>
            <person name="Shimizu M."/>
            <person name="Ohnishi K."/>
            <person name="Oshima S."/>
        </authorList>
    </citation>
    <scope>NUCLEOTIDE SEQUENCE [LARGE SCALE GENOMIC DNA]</scope>
    <source>
        <strain evidence="9">U-1</strain>
    </source>
</reference>
<dbReference type="InterPro" id="IPR036259">
    <property type="entry name" value="MFS_trans_sf"/>
</dbReference>
<dbReference type="GO" id="GO:0022857">
    <property type="term" value="F:transmembrane transporter activity"/>
    <property type="evidence" value="ECO:0007669"/>
    <property type="project" value="InterPro"/>
</dbReference>
<dbReference type="CDD" id="cd17324">
    <property type="entry name" value="MFS_NepI_like"/>
    <property type="match status" value="1"/>
</dbReference>
<keyword evidence="9" id="KW-1185">Reference proteome</keyword>
<keyword evidence="3 6" id="KW-0812">Transmembrane</keyword>
<dbReference type="GO" id="GO:0005886">
    <property type="term" value="C:plasma membrane"/>
    <property type="evidence" value="ECO:0007669"/>
    <property type="project" value="UniProtKB-SubCell"/>
</dbReference>
<dbReference type="RefSeq" id="WP_045438095.1">
    <property type="nucleotide sequence ID" value="NZ_AP017900.1"/>
</dbReference>
<dbReference type="AlphaFoldDB" id="A0A0B8NHA1"/>
<feature type="transmembrane region" description="Helical" evidence="6">
    <location>
        <begin position="59"/>
        <end position="79"/>
    </location>
</feature>
<sequence length="411" mass="41827">MATETTTTATESTAAPASRVNADAAILWMLLAVFGVGTVEYLVAGVLQDISSSVGVSDATAGLLVTIYAVTVMIGGPLLTIATSRVSRTPLIIGSMVVFVLGNIGTALAPNFATLVVFRIITALPHATFFALCLVLATSLVPPEFQGRVIARVALGLNLATVLGVPLGTLIGDQLGWRWSFAIVAIFQTLVAVGLVLATRAAPSHPAGDISAELKVFTKAPVLWALGLTALSQAALFVLFTYIAPFLTDRAGFSGSSVTVLLFVFGIGSVVGNQLGGHFADKSIDKTLYVALTALVLALLLLGVLGDQRWFVAPWLFVVGAAGFSIIPPLASKLIGAASEAPHLAATVNIAGFQLANAAGAWIGSATLAAGASVSVLPYAGALLGVIGLALLAVSVRGLRPAPAAVPVPAE</sequence>
<dbReference type="Gene3D" id="1.20.1250.20">
    <property type="entry name" value="MFS general substrate transporter like domains"/>
    <property type="match status" value="1"/>
</dbReference>
<dbReference type="InterPro" id="IPR050189">
    <property type="entry name" value="MFS_Efflux_Transporters"/>
</dbReference>
<dbReference type="Pfam" id="PF07690">
    <property type="entry name" value="MFS_1"/>
    <property type="match status" value="1"/>
</dbReference>
<feature type="transmembrane region" description="Helical" evidence="6">
    <location>
        <begin position="256"/>
        <end position="276"/>
    </location>
</feature>
<evidence type="ECO:0000313" key="8">
    <source>
        <dbReference type="EMBL" id="GAP29835.1"/>
    </source>
</evidence>
<feature type="transmembrane region" description="Helical" evidence="6">
    <location>
        <begin position="288"/>
        <end position="306"/>
    </location>
</feature>
<feature type="transmembrane region" description="Helical" evidence="6">
    <location>
        <begin position="177"/>
        <end position="201"/>
    </location>
</feature>
<keyword evidence="2" id="KW-1003">Cell membrane</keyword>
<dbReference type="Proteomes" id="UP000037179">
    <property type="component" value="Unassembled WGS sequence"/>
</dbReference>
<feature type="transmembrane region" description="Helical" evidence="6">
    <location>
        <begin position="222"/>
        <end position="244"/>
    </location>
</feature>
<keyword evidence="4 6" id="KW-1133">Transmembrane helix</keyword>
<evidence type="ECO:0000256" key="3">
    <source>
        <dbReference type="ARBA" id="ARBA00022692"/>
    </source>
</evidence>
<dbReference type="PANTHER" id="PTHR43124:SF3">
    <property type="entry name" value="CHLORAMPHENICOL EFFLUX PUMP RV0191"/>
    <property type="match status" value="1"/>
</dbReference>
<feature type="transmembrane region" description="Helical" evidence="6">
    <location>
        <begin position="312"/>
        <end position="331"/>
    </location>
</feature>
<proteinExistence type="predicted"/>
<evidence type="ECO:0000313" key="9">
    <source>
        <dbReference type="Proteomes" id="UP000037179"/>
    </source>
</evidence>
<gene>
    <name evidence="8" type="ORF">NSK11_contig00065-0017</name>
</gene>
<evidence type="ECO:0000256" key="6">
    <source>
        <dbReference type="SAM" id="Phobius"/>
    </source>
</evidence>
<dbReference type="EMBL" id="BBYQ01000065">
    <property type="protein sequence ID" value="GAP29835.1"/>
    <property type="molecule type" value="Genomic_DNA"/>
</dbReference>
<keyword evidence="5 6" id="KW-0472">Membrane</keyword>
<dbReference type="GeneID" id="93376446"/>
<feature type="transmembrane region" description="Helical" evidence="6">
    <location>
        <begin position="343"/>
        <end position="364"/>
    </location>
</feature>
<evidence type="ECO:0000259" key="7">
    <source>
        <dbReference type="PROSITE" id="PS50850"/>
    </source>
</evidence>
<feature type="domain" description="Major facilitator superfamily (MFS) profile" evidence="7">
    <location>
        <begin position="25"/>
        <end position="400"/>
    </location>
</feature>
<name>A0A0B8NHA1_9NOCA</name>
<evidence type="ECO:0000256" key="2">
    <source>
        <dbReference type="ARBA" id="ARBA00022475"/>
    </source>
</evidence>
<dbReference type="PANTHER" id="PTHR43124">
    <property type="entry name" value="PURINE EFFLUX PUMP PBUE"/>
    <property type="match status" value="1"/>
</dbReference>
<organism evidence="8 9">
    <name type="scientific">Nocardia seriolae</name>
    <dbReference type="NCBI Taxonomy" id="37332"/>
    <lineage>
        <taxon>Bacteria</taxon>
        <taxon>Bacillati</taxon>
        <taxon>Actinomycetota</taxon>
        <taxon>Actinomycetes</taxon>
        <taxon>Mycobacteriales</taxon>
        <taxon>Nocardiaceae</taxon>
        <taxon>Nocardia</taxon>
    </lineage>
</organism>
<feature type="transmembrane region" description="Helical" evidence="6">
    <location>
        <begin position="376"/>
        <end position="394"/>
    </location>
</feature>
<dbReference type="InterPro" id="IPR020846">
    <property type="entry name" value="MFS_dom"/>
</dbReference>
<dbReference type="SUPFAM" id="SSF103473">
    <property type="entry name" value="MFS general substrate transporter"/>
    <property type="match status" value="1"/>
</dbReference>
<evidence type="ECO:0000256" key="4">
    <source>
        <dbReference type="ARBA" id="ARBA00022989"/>
    </source>
</evidence>
<accession>A0A0B8NHA1</accession>
<feature type="transmembrane region" description="Helical" evidence="6">
    <location>
        <begin position="91"/>
        <end position="110"/>
    </location>
</feature>
<evidence type="ECO:0000256" key="5">
    <source>
        <dbReference type="ARBA" id="ARBA00023136"/>
    </source>
</evidence>
<dbReference type="PROSITE" id="PS50850">
    <property type="entry name" value="MFS"/>
    <property type="match status" value="1"/>
</dbReference>
<protein>
    <submittedName>
        <fullName evidence="8">MFS transporter</fullName>
    </submittedName>
</protein>
<comment type="caution">
    <text evidence="8">The sequence shown here is derived from an EMBL/GenBank/DDBJ whole genome shotgun (WGS) entry which is preliminary data.</text>
</comment>
<feature type="transmembrane region" description="Helical" evidence="6">
    <location>
        <begin position="149"/>
        <end position="171"/>
    </location>
</feature>
<feature type="transmembrane region" description="Helical" evidence="6">
    <location>
        <begin position="25"/>
        <end position="47"/>
    </location>
</feature>
<reference evidence="8 9" key="2">
    <citation type="journal article" date="2016" name="Genome Announc.">
        <title>Draft Genome Sequence of Erythromycin- and Oxytetracycline-Sensitive Nocardia seriolae Strain U-1 (NBRC 110359).</title>
        <authorList>
            <person name="Imajoh M."/>
            <person name="Sukeda M."/>
            <person name="Shimizu M."/>
            <person name="Yamane J."/>
            <person name="Ohnishi K."/>
            <person name="Oshima S."/>
        </authorList>
    </citation>
    <scope>NUCLEOTIDE SEQUENCE [LARGE SCALE GENOMIC DNA]</scope>
    <source>
        <strain evidence="8 9">U-1</strain>
    </source>
</reference>